<accession>A0A0E9PD42</accession>
<reference evidence="1" key="1">
    <citation type="submission" date="2014-11" db="EMBL/GenBank/DDBJ databases">
        <authorList>
            <person name="Amaro Gonzalez C."/>
        </authorList>
    </citation>
    <scope>NUCLEOTIDE SEQUENCE</scope>
</reference>
<dbReference type="AlphaFoldDB" id="A0A0E9PD42"/>
<name>A0A0E9PD42_ANGAN</name>
<proteinExistence type="predicted"/>
<sequence length="21" mass="2528">MFPSWLAGELTFFHYRQGIQV</sequence>
<protein>
    <submittedName>
        <fullName evidence="1">Uncharacterized protein</fullName>
    </submittedName>
</protein>
<organism evidence="1">
    <name type="scientific">Anguilla anguilla</name>
    <name type="common">European freshwater eel</name>
    <name type="synonym">Muraena anguilla</name>
    <dbReference type="NCBI Taxonomy" id="7936"/>
    <lineage>
        <taxon>Eukaryota</taxon>
        <taxon>Metazoa</taxon>
        <taxon>Chordata</taxon>
        <taxon>Craniata</taxon>
        <taxon>Vertebrata</taxon>
        <taxon>Euteleostomi</taxon>
        <taxon>Actinopterygii</taxon>
        <taxon>Neopterygii</taxon>
        <taxon>Teleostei</taxon>
        <taxon>Anguilliformes</taxon>
        <taxon>Anguillidae</taxon>
        <taxon>Anguilla</taxon>
    </lineage>
</organism>
<dbReference type="EMBL" id="GBXM01106607">
    <property type="protein sequence ID" value="JAH01970.1"/>
    <property type="molecule type" value="Transcribed_RNA"/>
</dbReference>
<evidence type="ECO:0000313" key="1">
    <source>
        <dbReference type="EMBL" id="JAH01970.1"/>
    </source>
</evidence>
<reference evidence="1" key="2">
    <citation type="journal article" date="2015" name="Fish Shellfish Immunol.">
        <title>Early steps in the European eel (Anguilla anguilla)-Vibrio vulnificus interaction in the gills: Role of the RtxA13 toxin.</title>
        <authorList>
            <person name="Callol A."/>
            <person name="Pajuelo D."/>
            <person name="Ebbesson L."/>
            <person name="Teles M."/>
            <person name="MacKenzie S."/>
            <person name="Amaro C."/>
        </authorList>
    </citation>
    <scope>NUCLEOTIDE SEQUENCE</scope>
</reference>